<dbReference type="AlphaFoldDB" id="A0A7E4VMH0"/>
<keyword evidence="1" id="KW-1133">Transmembrane helix</keyword>
<sequence length="96" mass="10532">MNCFTSGINANLKFARACCPQARAMPSVVVLMTHIVMMCLLTAAPLFFGTVFVEASVDKSEDYTTLAKFNIEPSSRKDIDACRGFGFVCTDNPVHF</sequence>
<evidence type="ECO:0000256" key="1">
    <source>
        <dbReference type="SAM" id="Phobius"/>
    </source>
</evidence>
<protein>
    <submittedName>
        <fullName evidence="3">Transmembrane protein</fullName>
    </submittedName>
</protein>
<keyword evidence="1" id="KW-0472">Membrane</keyword>
<reference evidence="3" key="2">
    <citation type="submission" date="2020-10" db="UniProtKB">
        <authorList>
            <consortium name="WormBaseParasite"/>
        </authorList>
    </citation>
    <scope>IDENTIFICATION</scope>
</reference>
<organism evidence="2 3">
    <name type="scientific">Panagrellus redivivus</name>
    <name type="common">Microworm</name>
    <dbReference type="NCBI Taxonomy" id="6233"/>
    <lineage>
        <taxon>Eukaryota</taxon>
        <taxon>Metazoa</taxon>
        <taxon>Ecdysozoa</taxon>
        <taxon>Nematoda</taxon>
        <taxon>Chromadorea</taxon>
        <taxon>Rhabditida</taxon>
        <taxon>Tylenchina</taxon>
        <taxon>Panagrolaimomorpha</taxon>
        <taxon>Panagrolaimoidea</taxon>
        <taxon>Panagrolaimidae</taxon>
        <taxon>Panagrellus</taxon>
    </lineage>
</organism>
<proteinExistence type="predicted"/>
<accession>A0A7E4VMH0</accession>
<reference evidence="2" key="1">
    <citation type="journal article" date="2013" name="Genetics">
        <title>The draft genome and transcriptome of Panagrellus redivivus are shaped by the harsh demands of a free-living lifestyle.</title>
        <authorList>
            <person name="Srinivasan J."/>
            <person name="Dillman A.R."/>
            <person name="Macchietto M.G."/>
            <person name="Heikkinen L."/>
            <person name="Lakso M."/>
            <person name="Fracchia K.M."/>
            <person name="Antoshechkin I."/>
            <person name="Mortazavi A."/>
            <person name="Wong G."/>
            <person name="Sternberg P.W."/>
        </authorList>
    </citation>
    <scope>NUCLEOTIDE SEQUENCE [LARGE SCALE GENOMIC DNA]</scope>
    <source>
        <strain evidence="2">MT8872</strain>
    </source>
</reference>
<evidence type="ECO:0000313" key="3">
    <source>
        <dbReference type="WBParaSite" id="Pan_g22328.t1"/>
    </source>
</evidence>
<dbReference type="WBParaSite" id="Pan_g22328.t1">
    <property type="protein sequence ID" value="Pan_g22328.t1"/>
    <property type="gene ID" value="Pan_g22328"/>
</dbReference>
<keyword evidence="2" id="KW-1185">Reference proteome</keyword>
<dbReference type="Proteomes" id="UP000492821">
    <property type="component" value="Unassembled WGS sequence"/>
</dbReference>
<keyword evidence="1" id="KW-0812">Transmembrane</keyword>
<feature type="transmembrane region" description="Helical" evidence="1">
    <location>
        <begin position="31"/>
        <end position="53"/>
    </location>
</feature>
<name>A0A7E4VMH0_PANRE</name>
<evidence type="ECO:0000313" key="2">
    <source>
        <dbReference type="Proteomes" id="UP000492821"/>
    </source>
</evidence>